<sequence length="115" mass="12977">MIPSFILVARCVMSYNGRTQADIIPTFAFLDSGSLPRDFVPRSDVEDDTWFGYPAPKFHTTTIGGRLPTTSDLTCSRSHTRQIFSEIRFRTRNVPSGSRPHHYVTTTSQSCGTFR</sequence>
<feature type="compositionally biased region" description="Polar residues" evidence="1">
    <location>
        <begin position="104"/>
        <end position="115"/>
    </location>
</feature>
<evidence type="ECO:0000313" key="2">
    <source>
        <dbReference type="EMBL" id="GBN74372.1"/>
    </source>
</evidence>
<evidence type="ECO:0000313" key="3">
    <source>
        <dbReference type="Proteomes" id="UP000499080"/>
    </source>
</evidence>
<dbReference type="EMBL" id="BGPR01016866">
    <property type="protein sequence ID" value="GBN74372.1"/>
    <property type="molecule type" value="Genomic_DNA"/>
</dbReference>
<organism evidence="2 3">
    <name type="scientific">Araneus ventricosus</name>
    <name type="common">Orbweaver spider</name>
    <name type="synonym">Epeira ventricosa</name>
    <dbReference type="NCBI Taxonomy" id="182803"/>
    <lineage>
        <taxon>Eukaryota</taxon>
        <taxon>Metazoa</taxon>
        <taxon>Ecdysozoa</taxon>
        <taxon>Arthropoda</taxon>
        <taxon>Chelicerata</taxon>
        <taxon>Arachnida</taxon>
        <taxon>Araneae</taxon>
        <taxon>Araneomorphae</taxon>
        <taxon>Entelegynae</taxon>
        <taxon>Araneoidea</taxon>
        <taxon>Araneidae</taxon>
        <taxon>Araneus</taxon>
    </lineage>
</organism>
<reference evidence="2 3" key="1">
    <citation type="journal article" date="2019" name="Sci. Rep.">
        <title>Orb-weaving spider Araneus ventricosus genome elucidates the spidroin gene catalogue.</title>
        <authorList>
            <person name="Kono N."/>
            <person name="Nakamura H."/>
            <person name="Ohtoshi R."/>
            <person name="Moran D.A.P."/>
            <person name="Shinohara A."/>
            <person name="Yoshida Y."/>
            <person name="Fujiwara M."/>
            <person name="Mori M."/>
            <person name="Tomita M."/>
            <person name="Arakawa K."/>
        </authorList>
    </citation>
    <scope>NUCLEOTIDE SEQUENCE [LARGE SCALE GENOMIC DNA]</scope>
</reference>
<accession>A0A4Y2RF14</accession>
<protein>
    <submittedName>
        <fullName evidence="2">Uncharacterized protein</fullName>
    </submittedName>
</protein>
<gene>
    <name evidence="2" type="ORF">AVEN_214248_1</name>
</gene>
<comment type="caution">
    <text evidence="2">The sequence shown here is derived from an EMBL/GenBank/DDBJ whole genome shotgun (WGS) entry which is preliminary data.</text>
</comment>
<evidence type="ECO:0000256" key="1">
    <source>
        <dbReference type="SAM" id="MobiDB-lite"/>
    </source>
</evidence>
<proteinExistence type="predicted"/>
<dbReference type="AlphaFoldDB" id="A0A4Y2RF14"/>
<name>A0A4Y2RF14_ARAVE</name>
<keyword evidence="3" id="KW-1185">Reference proteome</keyword>
<dbReference type="Proteomes" id="UP000499080">
    <property type="component" value="Unassembled WGS sequence"/>
</dbReference>
<feature type="region of interest" description="Disordered" evidence="1">
    <location>
        <begin position="95"/>
        <end position="115"/>
    </location>
</feature>